<dbReference type="AlphaFoldDB" id="A0A139AFS8"/>
<organism evidence="1 2">
    <name type="scientific">Gonapodya prolifera (strain JEL478)</name>
    <name type="common">Monoblepharis prolifera</name>
    <dbReference type="NCBI Taxonomy" id="1344416"/>
    <lineage>
        <taxon>Eukaryota</taxon>
        <taxon>Fungi</taxon>
        <taxon>Fungi incertae sedis</taxon>
        <taxon>Chytridiomycota</taxon>
        <taxon>Chytridiomycota incertae sedis</taxon>
        <taxon>Monoblepharidomycetes</taxon>
        <taxon>Monoblepharidales</taxon>
        <taxon>Gonapodyaceae</taxon>
        <taxon>Gonapodya</taxon>
    </lineage>
</organism>
<sequence length="153" mass="16773">MQQKCLQVSGLGIVEAIKGLGVKADVLMEGHIKPPSKCAHCNDTLHNIRLSLKVAQDHKLVDTDMLMDAADIFCNNKVAVGFLVYEMPELCACYLIWEWERMQAKATHNMAGHTLFELAMGVHVSHGTIDTIGTPHNGHGQDGFGQFAGKFTI</sequence>
<dbReference type="Proteomes" id="UP000070544">
    <property type="component" value="Unassembled WGS sequence"/>
</dbReference>
<name>A0A139AFS8_GONPJ</name>
<gene>
    <name evidence="1" type="ORF">M427DRAFT_44572</name>
</gene>
<accession>A0A139AFS8</accession>
<dbReference type="EMBL" id="KQ965763">
    <property type="protein sequence ID" value="KXS15275.1"/>
    <property type="molecule type" value="Genomic_DNA"/>
</dbReference>
<reference evidence="1 2" key="1">
    <citation type="journal article" date="2015" name="Genome Biol. Evol.">
        <title>Phylogenomic analyses indicate that early fungi evolved digesting cell walls of algal ancestors of land plants.</title>
        <authorList>
            <person name="Chang Y."/>
            <person name="Wang S."/>
            <person name="Sekimoto S."/>
            <person name="Aerts A.L."/>
            <person name="Choi C."/>
            <person name="Clum A."/>
            <person name="LaButti K.M."/>
            <person name="Lindquist E.A."/>
            <person name="Yee Ngan C."/>
            <person name="Ohm R.A."/>
            <person name="Salamov A.A."/>
            <person name="Grigoriev I.V."/>
            <person name="Spatafora J.W."/>
            <person name="Berbee M.L."/>
        </authorList>
    </citation>
    <scope>NUCLEOTIDE SEQUENCE [LARGE SCALE GENOMIC DNA]</scope>
    <source>
        <strain evidence="1 2">JEL478</strain>
    </source>
</reference>
<evidence type="ECO:0000313" key="2">
    <source>
        <dbReference type="Proteomes" id="UP000070544"/>
    </source>
</evidence>
<proteinExistence type="predicted"/>
<evidence type="ECO:0000313" key="1">
    <source>
        <dbReference type="EMBL" id="KXS15275.1"/>
    </source>
</evidence>
<keyword evidence="2" id="KW-1185">Reference proteome</keyword>
<protein>
    <submittedName>
        <fullName evidence="1">Uncharacterized protein</fullName>
    </submittedName>
</protein>